<feature type="domain" description="YdbS-like PH" evidence="2">
    <location>
        <begin position="61"/>
        <end position="140"/>
    </location>
</feature>
<dbReference type="Proteomes" id="UP000218887">
    <property type="component" value="Unassembled WGS sequence"/>
</dbReference>
<dbReference type="PANTHER" id="PTHR34473:SF2">
    <property type="entry name" value="UPF0699 TRANSMEMBRANE PROTEIN YDBT"/>
    <property type="match status" value="1"/>
</dbReference>
<sequence length="472" mass="54306">MSNGERLHPAAILFNFIKVIKEALFAIILGFITFRDESFFYFILISSVLVILLIIYSVASWYRYTYRIEADELRVEYGIFIRKKRFISINRIQSIDLTAGVIHRIFNLVKVKIETAGSGMSSEASLTAVKLAEGERLRNELKKERTPLNDVEEQLVDEEPSYKISFKRLFLAGSTSGSIGIILALFAFVFSELEQFIPNRFYDNTVEWIIGLSLFFIIGLSIVVLILLWLFGIAGTMIKYGNFTITRNKDELFITRGLLEKKQLTIPLRRIQAVGIQESLIRQPLGYVTVFAEVAGGSMDKGEEFSTVLFPIMKADEVEDFLQELLPDYAKQPEELNPLPKRALKFYLLRATLPITLMFAAVLYFLPPFIWIPIVFFIGALFLGFLRFKDAGYDVEGKRLLLSYRTVSKMTMIIYHKRIQAFEKKQHKIQKAQELATMKLSIIAGLGGKHYTVKDMEERDVDLLSDWYSYRK</sequence>
<dbReference type="OrthoDB" id="2195155at2"/>
<gene>
    <name evidence="3" type="ORF">CIL05_06285</name>
</gene>
<evidence type="ECO:0000313" key="4">
    <source>
        <dbReference type="Proteomes" id="UP000218887"/>
    </source>
</evidence>
<keyword evidence="1" id="KW-0812">Transmembrane</keyword>
<feature type="transmembrane region" description="Helical" evidence="1">
    <location>
        <begin position="370"/>
        <end position="388"/>
    </location>
</feature>
<dbReference type="AlphaFoldDB" id="A0A2A2IHB5"/>
<feature type="transmembrane region" description="Helical" evidence="1">
    <location>
        <begin position="347"/>
        <end position="364"/>
    </location>
</feature>
<keyword evidence="1" id="KW-1133">Transmembrane helix</keyword>
<evidence type="ECO:0000256" key="1">
    <source>
        <dbReference type="SAM" id="Phobius"/>
    </source>
</evidence>
<dbReference type="PANTHER" id="PTHR34473">
    <property type="entry name" value="UPF0699 TRANSMEMBRANE PROTEIN YDBS"/>
    <property type="match status" value="1"/>
</dbReference>
<feature type="domain" description="YdbS-like PH" evidence="2">
    <location>
        <begin position="242"/>
        <end position="322"/>
    </location>
</feature>
<keyword evidence="4" id="KW-1185">Reference proteome</keyword>
<name>A0A2A2IHB5_9BACI</name>
<organism evidence="3 4">
    <name type="scientific">Virgibacillus profundi</name>
    <dbReference type="NCBI Taxonomy" id="2024555"/>
    <lineage>
        <taxon>Bacteria</taxon>
        <taxon>Bacillati</taxon>
        <taxon>Bacillota</taxon>
        <taxon>Bacilli</taxon>
        <taxon>Bacillales</taxon>
        <taxon>Bacillaceae</taxon>
        <taxon>Virgibacillus</taxon>
    </lineage>
</organism>
<dbReference type="InterPro" id="IPR005182">
    <property type="entry name" value="YdbS-like_PH"/>
</dbReference>
<feature type="transmembrane region" description="Helical" evidence="1">
    <location>
        <begin position="169"/>
        <end position="188"/>
    </location>
</feature>
<accession>A0A2A2IHB5</accession>
<protein>
    <recommendedName>
        <fullName evidence="2">YdbS-like PH domain-containing protein</fullName>
    </recommendedName>
</protein>
<dbReference type="EMBL" id="NPOA01000003">
    <property type="protein sequence ID" value="PAV30706.1"/>
    <property type="molecule type" value="Genomic_DNA"/>
</dbReference>
<keyword evidence="1" id="KW-0472">Membrane</keyword>
<dbReference type="PIRSF" id="PIRSF026631">
    <property type="entry name" value="UCP026631"/>
    <property type="match status" value="1"/>
</dbReference>
<reference evidence="3 4" key="1">
    <citation type="submission" date="2017-08" db="EMBL/GenBank/DDBJ databases">
        <title>Virgibacillus indicus sp. nov. and Virgibacillus profoundi sp. nov, two moderately halophilic bacteria isolated from marine sediment by using the Microfluidic Streak Plate.</title>
        <authorList>
            <person name="Xu B."/>
            <person name="Hu B."/>
            <person name="Wang J."/>
            <person name="Zhu Y."/>
            <person name="Huang L."/>
            <person name="Du W."/>
            <person name="Huang Y."/>
        </authorList>
    </citation>
    <scope>NUCLEOTIDE SEQUENCE [LARGE SCALE GENOMIC DNA]</scope>
    <source>
        <strain evidence="3 4">IO3-P3-H5</strain>
    </source>
</reference>
<feature type="transmembrane region" description="Helical" evidence="1">
    <location>
        <begin position="208"/>
        <end position="231"/>
    </location>
</feature>
<evidence type="ECO:0000313" key="3">
    <source>
        <dbReference type="EMBL" id="PAV30706.1"/>
    </source>
</evidence>
<dbReference type="Pfam" id="PF03703">
    <property type="entry name" value="bPH_2"/>
    <property type="match status" value="3"/>
</dbReference>
<feature type="transmembrane region" description="Helical" evidence="1">
    <location>
        <begin position="12"/>
        <end position="33"/>
    </location>
</feature>
<feature type="domain" description="YdbS-like PH" evidence="2">
    <location>
        <begin position="390"/>
        <end position="467"/>
    </location>
</feature>
<feature type="transmembrane region" description="Helical" evidence="1">
    <location>
        <begin position="39"/>
        <end position="59"/>
    </location>
</feature>
<proteinExistence type="predicted"/>
<dbReference type="InterPro" id="IPR014529">
    <property type="entry name" value="UCP026631"/>
</dbReference>
<evidence type="ECO:0000259" key="2">
    <source>
        <dbReference type="Pfam" id="PF03703"/>
    </source>
</evidence>
<comment type="caution">
    <text evidence="3">The sequence shown here is derived from an EMBL/GenBank/DDBJ whole genome shotgun (WGS) entry which is preliminary data.</text>
</comment>